<feature type="region of interest" description="Disordered" evidence="1">
    <location>
        <begin position="209"/>
        <end position="233"/>
    </location>
</feature>
<reference evidence="3" key="1">
    <citation type="submission" date="2020-04" db="EMBL/GenBank/DDBJ databases">
        <title>Transcriptome data analysis revealed novel viruses for genus Pistacia in Iran, China, and Italy.</title>
        <authorList>
            <person name="Mohammadi M."/>
            <person name="Hosseini A."/>
            <person name="Nasrollanejad S."/>
        </authorList>
    </citation>
    <scope>NUCLEOTIDE SEQUENCE</scope>
</reference>
<feature type="transmembrane region" description="Helical" evidence="2">
    <location>
        <begin position="145"/>
        <end position="164"/>
    </location>
</feature>
<keyword evidence="2" id="KW-0472">Membrane</keyword>
<dbReference type="Pfam" id="PF16504">
    <property type="entry name" value="SP24"/>
    <property type="match status" value="1"/>
</dbReference>
<sequence>MDAYRNQLRRRFPSQYPQVTRVRNVLRNANLSVRSRSAKSRAKSAKGFSSFLLDVFQILLRFLSKPHILLLYVCAFAVVYTRSVSPDKDFIKRLAADYPNNPLFSWAQSNFAKFVGLFVFVPVFVDASPRVQPVLVSVVSTVVLMLPPQTALLYLVCAFSLHVYSKASSSSLRFMILGLVIAYMVSTNSFNVNSLFRAVSTVPSVVPPVSKPVSPPPSNPPKPKPPLSAPPLFSQADLDQSFRVDPPEEVIKEPIKLSSADEKALLETSLPPIVRRGPLLPVGGEG</sequence>
<keyword evidence="2" id="KW-1133">Transmembrane helix</keyword>
<organism evidence="3">
    <name type="scientific">Pistachio virus X</name>
    <dbReference type="NCBI Taxonomy" id="2794236"/>
    <lineage>
        <taxon>Viruses</taxon>
        <taxon>Riboviria</taxon>
        <taxon>Orthornavirae</taxon>
        <taxon>Kitrinoviricota</taxon>
        <taxon>Alsuviricetes</taxon>
        <taxon>Martellivirales</taxon>
        <taxon>Kitaviridae</taxon>
        <taxon>Higrevirus</taxon>
        <taxon>Higrevirus pistaciae</taxon>
    </lineage>
</organism>
<dbReference type="InterPro" id="IPR032441">
    <property type="entry name" value="SP24"/>
</dbReference>
<feature type="transmembrane region" description="Helical" evidence="2">
    <location>
        <begin position="69"/>
        <end position="85"/>
    </location>
</feature>
<feature type="transmembrane region" description="Helical" evidence="2">
    <location>
        <begin position="171"/>
        <end position="190"/>
    </location>
</feature>
<feature type="transmembrane region" description="Helical" evidence="2">
    <location>
        <begin position="106"/>
        <end position="125"/>
    </location>
</feature>
<evidence type="ECO:0000256" key="2">
    <source>
        <dbReference type="SAM" id="Phobius"/>
    </source>
</evidence>
<accession>A0A7T0M858</accession>
<feature type="compositionally biased region" description="Pro residues" evidence="1">
    <location>
        <begin position="209"/>
        <end position="229"/>
    </location>
</feature>
<protein>
    <submittedName>
        <fullName evidence="3">p31</fullName>
    </submittedName>
</protein>
<evidence type="ECO:0000256" key="1">
    <source>
        <dbReference type="SAM" id="MobiDB-lite"/>
    </source>
</evidence>
<proteinExistence type="predicted"/>
<dbReference type="EMBL" id="MT334618">
    <property type="protein sequence ID" value="QPL17811.1"/>
    <property type="molecule type" value="Genomic_RNA"/>
</dbReference>
<keyword evidence="2" id="KW-0812">Transmembrane</keyword>
<evidence type="ECO:0000313" key="3">
    <source>
        <dbReference type="EMBL" id="QPL17811.1"/>
    </source>
</evidence>
<name>A0A7T0M858_9VIRU</name>